<feature type="transmembrane region" description="Helical" evidence="7">
    <location>
        <begin position="528"/>
        <end position="551"/>
    </location>
</feature>
<comment type="subcellular location">
    <subcellularLocation>
        <location evidence="1">Membrane</location>
        <topology evidence="1">Multi-pass membrane protein</topology>
    </subcellularLocation>
</comment>
<evidence type="ECO:0000313" key="9">
    <source>
        <dbReference type="Proteomes" id="UP000177697"/>
    </source>
</evidence>
<accession>A0A1G2UYR8</accession>
<dbReference type="SUPFAM" id="SSF53448">
    <property type="entry name" value="Nucleotide-diphospho-sugar transferases"/>
    <property type="match status" value="1"/>
</dbReference>
<keyword evidence="3" id="KW-0808">Transferase</keyword>
<reference evidence="8 9" key="1">
    <citation type="journal article" date="2016" name="Nat. Commun.">
        <title>Thousands of microbial genomes shed light on interconnected biogeochemical processes in an aquifer system.</title>
        <authorList>
            <person name="Anantharaman K."/>
            <person name="Brown C.T."/>
            <person name="Hug L.A."/>
            <person name="Sharon I."/>
            <person name="Castelle C.J."/>
            <person name="Probst A.J."/>
            <person name="Thomas B.C."/>
            <person name="Singh A."/>
            <person name="Wilkins M.J."/>
            <person name="Karaoz U."/>
            <person name="Brodie E.L."/>
            <person name="Williams K.H."/>
            <person name="Hubbard S.S."/>
            <person name="Banfield J.F."/>
        </authorList>
    </citation>
    <scope>NUCLEOTIDE SEQUENCE [LARGE SCALE GENOMIC DNA]</scope>
</reference>
<gene>
    <name evidence="8" type="ORF">A2431_00005</name>
</gene>
<name>A0A1G2UYR8_9BACT</name>
<keyword evidence="5 7" id="KW-1133">Transmembrane helix</keyword>
<dbReference type="CDD" id="cd06421">
    <property type="entry name" value="CESA_CelA_like"/>
    <property type="match status" value="1"/>
</dbReference>
<dbReference type="InterPro" id="IPR029044">
    <property type="entry name" value="Nucleotide-diphossugar_trans"/>
</dbReference>
<dbReference type="AlphaFoldDB" id="A0A1G2UYR8"/>
<proteinExistence type="predicted"/>
<feature type="transmembrane region" description="Helical" evidence="7">
    <location>
        <begin position="487"/>
        <end position="507"/>
    </location>
</feature>
<dbReference type="EMBL" id="MHWW01000020">
    <property type="protein sequence ID" value="OHB14495.1"/>
    <property type="molecule type" value="Genomic_DNA"/>
</dbReference>
<evidence type="ECO:0000256" key="5">
    <source>
        <dbReference type="ARBA" id="ARBA00022989"/>
    </source>
</evidence>
<evidence type="ECO:0000256" key="3">
    <source>
        <dbReference type="ARBA" id="ARBA00022679"/>
    </source>
</evidence>
<feature type="transmembrane region" description="Helical" evidence="7">
    <location>
        <begin position="22"/>
        <end position="43"/>
    </location>
</feature>
<organism evidence="8 9">
    <name type="scientific">Candidatus Zambryskibacteria bacterium RIFOXYC1_FULL_39_10</name>
    <dbReference type="NCBI Taxonomy" id="1802779"/>
    <lineage>
        <taxon>Bacteria</taxon>
        <taxon>Candidatus Zambryskiibacteriota</taxon>
    </lineage>
</organism>
<dbReference type="InterPro" id="IPR050321">
    <property type="entry name" value="Glycosyltr_2/OpgH_subfam"/>
</dbReference>
<evidence type="ECO:0000313" key="8">
    <source>
        <dbReference type="EMBL" id="OHB14495.1"/>
    </source>
</evidence>
<evidence type="ECO:0000256" key="1">
    <source>
        <dbReference type="ARBA" id="ARBA00004141"/>
    </source>
</evidence>
<keyword evidence="6 7" id="KW-0472">Membrane</keyword>
<keyword evidence="2" id="KW-0328">Glycosyltransferase</keyword>
<dbReference type="PANTHER" id="PTHR43867">
    <property type="entry name" value="CELLULOSE SYNTHASE CATALYTIC SUBUNIT A [UDP-FORMING]"/>
    <property type="match status" value="1"/>
</dbReference>
<feature type="transmembrane region" description="Helical" evidence="7">
    <location>
        <begin position="417"/>
        <end position="438"/>
    </location>
</feature>
<evidence type="ECO:0000256" key="7">
    <source>
        <dbReference type="SAM" id="Phobius"/>
    </source>
</evidence>
<feature type="transmembrane region" description="Helical" evidence="7">
    <location>
        <begin position="361"/>
        <end position="379"/>
    </location>
</feature>
<dbReference type="Pfam" id="PF13641">
    <property type="entry name" value="Glyco_tranf_2_3"/>
    <property type="match status" value="1"/>
</dbReference>
<evidence type="ECO:0000256" key="6">
    <source>
        <dbReference type="ARBA" id="ARBA00023136"/>
    </source>
</evidence>
<protein>
    <submittedName>
        <fullName evidence="8">Uncharacterized protein</fullName>
    </submittedName>
</protein>
<comment type="caution">
    <text evidence="8">The sequence shown here is derived from an EMBL/GenBank/DDBJ whole genome shotgun (WGS) entry which is preliminary data.</text>
</comment>
<dbReference type="Gene3D" id="3.90.550.10">
    <property type="entry name" value="Spore Coat Polysaccharide Biosynthesis Protein SpsA, Chain A"/>
    <property type="match status" value="1"/>
</dbReference>
<dbReference type="GO" id="GO:0005886">
    <property type="term" value="C:plasma membrane"/>
    <property type="evidence" value="ECO:0007669"/>
    <property type="project" value="TreeGrafter"/>
</dbReference>
<keyword evidence="4 7" id="KW-0812">Transmembrane</keyword>
<dbReference type="Proteomes" id="UP000177697">
    <property type="component" value="Unassembled WGS sequence"/>
</dbReference>
<feature type="transmembrane region" description="Helical" evidence="7">
    <location>
        <begin position="458"/>
        <end position="481"/>
    </location>
</feature>
<evidence type="ECO:0000256" key="4">
    <source>
        <dbReference type="ARBA" id="ARBA00022692"/>
    </source>
</evidence>
<sequence>MNEETNPLKLNKYLYIDRTPTWLVRSVYCFGIFSWLLVAYGFWRAMGVDPFYEWVVAPIIGLFTAYHLMSFGINLFYRQFDKDRHIRLVKKFWKNSDEASVDIFLPICGEDLEVLNNTWEYVSQIDYQNKKVYVLDDSKEDCDKHKFMAESFGFNYIERPNKGEMKKAGNLKYTFERTNGEFIAIFDADFAPHPDFLKEMLPYASDPKVGIVQSPQYFQTSQISYKKSPLAYAAAYQEEIFYRVMQVARDHFDAAICCGSNAVYRRRAVEDIGGPRQVDASEDSRTGFALLNKGWVTRYLPVLLAAGICPDNTYAYFHQQHRWCRGRSSLVLSKEFLYSRVSIIQKICNVSGFLSFLSRPLMILLSFHLFWTLIFYSSYISFMNSLIFFPYIIFSLFLFPLIHLIKFKKEVLFVSMVQLYASAHALLGVFFGRSVAWIPTNAKHTTISAAFRQTIKAVAVYVILYLSLIALSVRGQVVYLFDYDYYVIQFWMFWNIVLSAFLLWKMYRAIEEKQQKQMVNGKISRAAFGAWQFKTAGLYTAFSVFVFWFFAFW</sequence>
<feature type="transmembrane region" description="Helical" evidence="7">
    <location>
        <begin position="386"/>
        <end position="405"/>
    </location>
</feature>
<evidence type="ECO:0000256" key="2">
    <source>
        <dbReference type="ARBA" id="ARBA00022676"/>
    </source>
</evidence>
<dbReference type="GO" id="GO:0016758">
    <property type="term" value="F:hexosyltransferase activity"/>
    <property type="evidence" value="ECO:0007669"/>
    <property type="project" value="TreeGrafter"/>
</dbReference>
<dbReference type="PANTHER" id="PTHR43867:SF2">
    <property type="entry name" value="CELLULOSE SYNTHASE CATALYTIC SUBUNIT A [UDP-FORMING]"/>
    <property type="match status" value="1"/>
</dbReference>
<feature type="transmembrane region" description="Helical" evidence="7">
    <location>
        <begin position="55"/>
        <end position="77"/>
    </location>
</feature>